<dbReference type="STRING" id="1250539.Ga0080574_TMP3408"/>
<sequence>MNPFLKSVEVTFLRHGIAAILDPDGAAVPVRLLPMQADEIADFGTMRIQDAGGMFEILDSAFAGHGKGAVLDIAGERRKVQHSRVRDPRRFKVQLNTVPV</sequence>
<keyword evidence="2" id="KW-1185">Reference proteome</keyword>
<reference evidence="1 2" key="1">
    <citation type="submission" date="2016-04" db="EMBL/GenBank/DDBJ databases">
        <title>Deep-sea bacteria in the southern Pacific.</title>
        <authorList>
            <person name="Tang K."/>
        </authorList>
    </citation>
    <scope>NUCLEOTIDE SEQUENCE [LARGE SCALE GENOMIC DNA]</scope>
    <source>
        <strain evidence="1 2">JLT2014</strain>
    </source>
</reference>
<proteinExistence type="predicted"/>
<dbReference type="Pfam" id="PF05354">
    <property type="entry name" value="Phage_attach"/>
    <property type="match status" value="1"/>
</dbReference>
<organism evidence="1 2">
    <name type="scientific">Salipiger abyssi</name>
    <dbReference type="NCBI Taxonomy" id="1250539"/>
    <lineage>
        <taxon>Bacteria</taxon>
        <taxon>Pseudomonadati</taxon>
        <taxon>Pseudomonadota</taxon>
        <taxon>Alphaproteobacteria</taxon>
        <taxon>Rhodobacterales</taxon>
        <taxon>Roseobacteraceae</taxon>
        <taxon>Salipiger</taxon>
    </lineage>
</organism>
<name>A0A1P8UWH4_9RHOB</name>
<dbReference type="RefSeq" id="WP_076702613.1">
    <property type="nucleotide sequence ID" value="NZ_CP015093.1"/>
</dbReference>
<gene>
    <name evidence="1" type="ORF">Ga0080574_TMP3408</name>
</gene>
<accession>A0A1P8UWH4</accession>
<evidence type="ECO:0000313" key="2">
    <source>
        <dbReference type="Proteomes" id="UP000187059"/>
    </source>
</evidence>
<dbReference type="Proteomes" id="UP000187059">
    <property type="component" value="Chromosome"/>
</dbReference>
<dbReference type="KEGG" id="paby:Ga0080574_TMP3408"/>
<dbReference type="AlphaFoldDB" id="A0A1P8UWH4"/>
<evidence type="ECO:0000313" key="1">
    <source>
        <dbReference type="EMBL" id="APZ53742.1"/>
    </source>
</evidence>
<dbReference type="EMBL" id="CP015093">
    <property type="protein sequence ID" value="APZ53742.1"/>
    <property type="molecule type" value="Genomic_DNA"/>
</dbReference>
<dbReference type="GO" id="GO:0019068">
    <property type="term" value="P:virion assembly"/>
    <property type="evidence" value="ECO:0007669"/>
    <property type="project" value="InterPro"/>
</dbReference>
<protein>
    <submittedName>
        <fullName evidence="1">Uncharacterized protein</fullName>
    </submittedName>
</protein>
<dbReference type="InterPro" id="IPR008018">
    <property type="entry name" value="Phage_tail_attach_FII"/>
</dbReference>
<dbReference type="OrthoDB" id="7868719at2"/>